<reference evidence="3" key="2">
    <citation type="submission" date="2020-09" db="EMBL/GenBank/DDBJ databases">
        <authorList>
            <person name="Sun Q."/>
            <person name="Zhou Y."/>
        </authorList>
    </citation>
    <scope>NUCLEOTIDE SEQUENCE</scope>
    <source>
        <strain evidence="3">CGMCC 1.15322</strain>
    </source>
</reference>
<dbReference type="InterPro" id="IPR036938">
    <property type="entry name" value="PAP2/HPO_sf"/>
</dbReference>
<proteinExistence type="predicted"/>
<dbReference type="SUPFAM" id="SSF48317">
    <property type="entry name" value="Acid phosphatase/Vanadium-dependent haloperoxidase"/>
    <property type="match status" value="1"/>
</dbReference>
<comment type="caution">
    <text evidence="3">The sequence shown here is derived from an EMBL/GenBank/DDBJ whole genome shotgun (WGS) entry which is preliminary data.</text>
</comment>
<keyword evidence="1" id="KW-1133">Transmembrane helix</keyword>
<dbReference type="EMBL" id="BMIG01000003">
    <property type="protein sequence ID" value="GGA91759.1"/>
    <property type="molecule type" value="Genomic_DNA"/>
</dbReference>
<evidence type="ECO:0000313" key="3">
    <source>
        <dbReference type="EMBL" id="GGA91759.1"/>
    </source>
</evidence>
<dbReference type="Proteomes" id="UP000620596">
    <property type="component" value="Unassembled WGS sequence"/>
</dbReference>
<evidence type="ECO:0000313" key="4">
    <source>
        <dbReference type="Proteomes" id="UP000620596"/>
    </source>
</evidence>
<accession>A0A916WED9</accession>
<feature type="transmembrane region" description="Helical" evidence="1">
    <location>
        <begin position="186"/>
        <end position="204"/>
    </location>
</feature>
<name>A0A916WED9_9BURK</name>
<feature type="transmembrane region" description="Helical" evidence="1">
    <location>
        <begin position="144"/>
        <end position="166"/>
    </location>
</feature>
<keyword evidence="1" id="KW-0472">Membrane</keyword>
<dbReference type="AlphaFoldDB" id="A0A916WED9"/>
<dbReference type="PANTHER" id="PTHR14969:SF13">
    <property type="entry name" value="AT30094P"/>
    <property type="match status" value="1"/>
</dbReference>
<feature type="domain" description="Phosphatidic acid phosphatase type 2/haloperoxidase" evidence="2">
    <location>
        <begin position="143"/>
        <end position="260"/>
    </location>
</feature>
<keyword evidence="4" id="KW-1185">Reference proteome</keyword>
<dbReference type="InterPro" id="IPR000326">
    <property type="entry name" value="PAP2/HPO"/>
</dbReference>
<dbReference type="Pfam" id="PF01569">
    <property type="entry name" value="PAP2"/>
    <property type="match status" value="1"/>
</dbReference>
<feature type="transmembrane region" description="Helical" evidence="1">
    <location>
        <begin position="20"/>
        <end position="39"/>
    </location>
</feature>
<dbReference type="PANTHER" id="PTHR14969">
    <property type="entry name" value="SPHINGOSINE-1-PHOSPHATE PHOSPHOHYDROLASE"/>
    <property type="match status" value="1"/>
</dbReference>
<evidence type="ECO:0000256" key="1">
    <source>
        <dbReference type="SAM" id="Phobius"/>
    </source>
</evidence>
<dbReference type="RefSeq" id="WP_188707336.1">
    <property type="nucleotide sequence ID" value="NZ_BMIG01000003.1"/>
</dbReference>
<dbReference type="CDD" id="cd03392">
    <property type="entry name" value="PAP2_like_2"/>
    <property type="match status" value="1"/>
</dbReference>
<feature type="transmembrane region" description="Helical" evidence="1">
    <location>
        <begin position="216"/>
        <end position="239"/>
    </location>
</feature>
<feature type="transmembrane region" description="Helical" evidence="1">
    <location>
        <begin position="245"/>
        <end position="266"/>
    </location>
</feature>
<dbReference type="Gene3D" id="1.20.144.10">
    <property type="entry name" value="Phosphatidic acid phosphatase type 2/haloperoxidase"/>
    <property type="match status" value="2"/>
</dbReference>
<keyword evidence="1" id="KW-0812">Transmembrane</keyword>
<feature type="transmembrane region" description="Helical" evidence="1">
    <location>
        <begin position="111"/>
        <end position="137"/>
    </location>
</feature>
<protein>
    <recommendedName>
        <fullName evidence="2">Phosphatidic acid phosphatase type 2/haloperoxidase domain-containing protein</fullName>
    </recommendedName>
</protein>
<sequence>MPDNDFPAALVQSLGVHALLLFALLLAMLLPLTATLWWLAQRYALPRDTRTLSPGAYLMIRLATGFAVLVGGAALFAGIAEELGDGERAGQLDQLFSDAVREHTAAWALQAFAWITRLGDTATLSVVCIVVAAALLLRGRRWLALAWVLAVSGNALLNTTLKALFARTRPLHESGLIQAEGWSFPSGHSSGSVVLYGMLAYVLIRSLPTALAWRASLPLVLLATATAFSVGCSRIFLQVHFATDVLAGFASGTAWLAICVASIEWASHYRRARSGAGAPG</sequence>
<organism evidence="3 4">
    <name type="scientific">Polaromonas eurypsychrophila</name>
    <dbReference type="NCBI Taxonomy" id="1614635"/>
    <lineage>
        <taxon>Bacteria</taxon>
        <taxon>Pseudomonadati</taxon>
        <taxon>Pseudomonadota</taxon>
        <taxon>Betaproteobacteria</taxon>
        <taxon>Burkholderiales</taxon>
        <taxon>Comamonadaceae</taxon>
        <taxon>Polaromonas</taxon>
    </lineage>
</organism>
<reference evidence="3" key="1">
    <citation type="journal article" date="2014" name="Int. J. Syst. Evol. Microbiol.">
        <title>Complete genome sequence of Corynebacterium casei LMG S-19264T (=DSM 44701T), isolated from a smear-ripened cheese.</title>
        <authorList>
            <consortium name="US DOE Joint Genome Institute (JGI-PGF)"/>
            <person name="Walter F."/>
            <person name="Albersmeier A."/>
            <person name="Kalinowski J."/>
            <person name="Ruckert C."/>
        </authorList>
    </citation>
    <scope>NUCLEOTIDE SEQUENCE</scope>
    <source>
        <strain evidence="3">CGMCC 1.15322</strain>
    </source>
</reference>
<dbReference type="SMART" id="SM00014">
    <property type="entry name" value="acidPPc"/>
    <property type="match status" value="1"/>
</dbReference>
<evidence type="ECO:0000259" key="2">
    <source>
        <dbReference type="SMART" id="SM00014"/>
    </source>
</evidence>
<feature type="transmembrane region" description="Helical" evidence="1">
    <location>
        <begin position="60"/>
        <end position="80"/>
    </location>
</feature>
<gene>
    <name evidence="3" type="ORF">GCM10011496_10880</name>
</gene>